<keyword evidence="4" id="KW-1185">Reference proteome</keyword>
<accession>A0A154BNP5</accession>
<dbReference type="SUPFAM" id="SSF53850">
    <property type="entry name" value="Periplasmic binding protein-like II"/>
    <property type="match status" value="1"/>
</dbReference>
<organism evidence="3 4">
    <name type="scientific">Anaerosporomusa subterranea</name>
    <dbReference type="NCBI Taxonomy" id="1794912"/>
    <lineage>
        <taxon>Bacteria</taxon>
        <taxon>Bacillati</taxon>
        <taxon>Bacillota</taxon>
        <taxon>Negativicutes</taxon>
        <taxon>Acetonemataceae</taxon>
        <taxon>Anaerosporomusa</taxon>
    </lineage>
</organism>
<gene>
    <name evidence="3" type="ORF">AXX12_12595</name>
</gene>
<reference evidence="3 4" key="1">
    <citation type="submission" date="2016-02" db="EMBL/GenBank/DDBJ databases">
        <title>Anaerosporomusa subterraneum gen. nov., sp. nov., a spore-forming obligate anaerobe isolated from saprolite.</title>
        <authorList>
            <person name="Choi J.K."/>
            <person name="Shah M."/>
            <person name="Yee N."/>
        </authorList>
    </citation>
    <scope>NUCLEOTIDE SEQUENCE [LARGE SCALE GENOMIC DNA]</scope>
    <source>
        <strain evidence="3 4">RU4</strain>
    </source>
</reference>
<dbReference type="EMBL" id="LSGP01000023">
    <property type="protein sequence ID" value="KYZ75617.1"/>
    <property type="molecule type" value="Genomic_DNA"/>
</dbReference>
<dbReference type="Gene3D" id="3.40.190.10">
    <property type="entry name" value="Periplasmic binding protein-like II"/>
    <property type="match status" value="2"/>
</dbReference>
<dbReference type="Proteomes" id="UP000076268">
    <property type="component" value="Unassembled WGS sequence"/>
</dbReference>
<comment type="caution">
    <text evidence="3">The sequence shown here is derived from an EMBL/GenBank/DDBJ whole genome shotgun (WGS) entry which is preliminary data.</text>
</comment>
<dbReference type="AlphaFoldDB" id="A0A154BNP5"/>
<dbReference type="CDD" id="cd13571">
    <property type="entry name" value="PBP2_PnhD_1"/>
    <property type="match status" value="1"/>
</dbReference>
<evidence type="ECO:0000256" key="1">
    <source>
        <dbReference type="ARBA" id="ARBA00007162"/>
    </source>
</evidence>
<name>A0A154BNP5_ANASB</name>
<dbReference type="GO" id="GO:0043190">
    <property type="term" value="C:ATP-binding cassette (ABC) transporter complex"/>
    <property type="evidence" value="ECO:0007669"/>
    <property type="project" value="InterPro"/>
</dbReference>
<dbReference type="STRING" id="1794912.AXX12_12595"/>
<proteinExistence type="inferred from homology"/>
<dbReference type="Pfam" id="PF12974">
    <property type="entry name" value="Phosphonate-bd"/>
    <property type="match status" value="1"/>
</dbReference>
<dbReference type="GO" id="GO:0055085">
    <property type="term" value="P:transmembrane transport"/>
    <property type="evidence" value="ECO:0007669"/>
    <property type="project" value="InterPro"/>
</dbReference>
<dbReference type="NCBIfam" id="TIGR01098">
    <property type="entry name" value="3A0109s03R"/>
    <property type="match status" value="1"/>
</dbReference>
<evidence type="ECO:0000313" key="3">
    <source>
        <dbReference type="EMBL" id="KYZ75617.1"/>
    </source>
</evidence>
<dbReference type="PANTHER" id="PTHR35841:SF1">
    <property type="entry name" value="PHOSPHONATES-BINDING PERIPLASMIC PROTEIN"/>
    <property type="match status" value="1"/>
</dbReference>
<dbReference type="PANTHER" id="PTHR35841">
    <property type="entry name" value="PHOSPHONATES-BINDING PERIPLASMIC PROTEIN"/>
    <property type="match status" value="1"/>
</dbReference>
<evidence type="ECO:0000313" key="4">
    <source>
        <dbReference type="Proteomes" id="UP000076268"/>
    </source>
</evidence>
<comment type="similarity">
    <text evidence="1">Belongs to the phosphate/phosphite/phosphonate binding protein family.</text>
</comment>
<keyword evidence="2" id="KW-0732">Signal</keyword>
<sequence length="268" mass="30111">MSAVNADSQSLRVAISSVLLPQETVVYYRSIANFLGWHVDRPVILIQRKSYAEIALLLLNGGADIAFFSSGEYANYSGFDEIEMLASQQRMGQPYYQGYIVVSKDSEIRKISDLKGKTVAFTDPLSYSGYTFLVHMLRQKNQTPETFFGRYIYTYSHDNSFRAVANKVVDAAPVTRLVYDRAKQKQPELAEAVKIIAVSPAAGIGPVVAGKSVSQGQREILRKALLTMHESPQMTPALQGLLIDRFVPPQPELFEPIRRMLREKREQL</sequence>
<dbReference type="InterPro" id="IPR005770">
    <property type="entry name" value="PhnD"/>
</dbReference>
<protein>
    <submittedName>
        <fullName evidence="3">Phosphonate ABC transporter substrate-binding protein</fullName>
    </submittedName>
</protein>
<evidence type="ECO:0000256" key="2">
    <source>
        <dbReference type="ARBA" id="ARBA00022729"/>
    </source>
</evidence>